<evidence type="ECO:0000313" key="2">
    <source>
        <dbReference type="Proteomes" id="UP001362999"/>
    </source>
</evidence>
<keyword evidence="2" id="KW-1185">Reference proteome</keyword>
<dbReference type="Proteomes" id="UP001362999">
    <property type="component" value="Unassembled WGS sequence"/>
</dbReference>
<comment type="caution">
    <text evidence="1">The sequence shown here is derived from an EMBL/GenBank/DDBJ whole genome shotgun (WGS) entry which is preliminary data.</text>
</comment>
<protein>
    <submittedName>
        <fullName evidence="1">Uncharacterized protein</fullName>
    </submittedName>
</protein>
<dbReference type="EMBL" id="JAWWNJ010000002">
    <property type="protein sequence ID" value="KAK7061377.1"/>
    <property type="molecule type" value="Genomic_DNA"/>
</dbReference>
<accession>A0AAW0E753</accession>
<organism evidence="1 2">
    <name type="scientific">Favolaschia claudopus</name>
    <dbReference type="NCBI Taxonomy" id="2862362"/>
    <lineage>
        <taxon>Eukaryota</taxon>
        <taxon>Fungi</taxon>
        <taxon>Dikarya</taxon>
        <taxon>Basidiomycota</taxon>
        <taxon>Agaricomycotina</taxon>
        <taxon>Agaricomycetes</taxon>
        <taxon>Agaricomycetidae</taxon>
        <taxon>Agaricales</taxon>
        <taxon>Marasmiineae</taxon>
        <taxon>Mycenaceae</taxon>
        <taxon>Favolaschia</taxon>
    </lineage>
</organism>
<reference evidence="1 2" key="1">
    <citation type="journal article" date="2024" name="J Genomics">
        <title>Draft genome sequencing and assembly of Favolaschia claudopus CIRM-BRFM 2984 isolated from oak limbs.</title>
        <authorList>
            <person name="Navarro D."/>
            <person name="Drula E."/>
            <person name="Chaduli D."/>
            <person name="Cazenave R."/>
            <person name="Ahrendt S."/>
            <person name="Wang J."/>
            <person name="Lipzen A."/>
            <person name="Daum C."/>
            <person name="Barry K."/>
            <person name="Grigoriev I.V."/>
            <person name="Favel A."/>
            <person name="Rosso M.N."/>
            <person name="Martin F."/>
        </authorList>
    </citation>
    <scope>NUCLEOTIDE SEQUENCE [LARGE SCALE GENOMIC DNA]</scope>
    <source>
        <strain evidence="1 2">CIRM-BRFM 2984</strain>
    </source>
</reference>
<dbReference type="AlphaFoldDB" id="A0AAW0E753"/>
<evidence type="ECO:0000313" key="1">
    <source>
        <dbReference type="EMBL" id="KAK7061377.1"/>
    </source>
</evidence>
<name>A0AAW0E753_9AGAR</name>
<sequence length="277" mass="31071">MLRTCSGPSREKFWQLLSSIQLAQAFARSHLPVISEPQQPLPRYFSPPSSAPSPTSNERSFILNAYSKSYLQQFIPMAMLATSLSTKLFPSVPAKWPCDLAYLDPVASWLGAYMPSFIPRVVNHPPCTVPLHYHHLSRHPAAYPQLYCPRHCHPRTTAFPRRLTISFELSQSAHSGPPILQRPPTIVCFYFGQSYISVLSPHDKKSPSSLVRYRSPMNNVLSRTNSLVRPFLIRAASISVHLAPTRQHIALMHPCLSQYTGTKMPAKIRLNAASSLT</sequence>
<proteinExistence type="predicted"/>
<gene>
    <name evidence="1" type="ORF">R3P38DRAFT_654888</name>
</gene>